<keyword evidence="3" id="KW-0472">Membrane</keyword>
<comment type="similarity">
    <text evidence="1">Belongs to the IST1 family.</text>
</comment>
<dbReference type="EMBL" id="VAHF01000006">
    <property type="protein sequence ID" value="TXG59878.1"/>
    <property type="molecule type" value="Genomic_DNA"/>
</dbReference>
<keyword evidence="5" id="KW-1185">Reference proteome</keyword>
<dbReference type="PANTHER" id="PTHR12161">
    <property type="entry name" value="IST1 FAMILY MEMBER"/>
    <property type="match status" value="1"/>
</dbReference>
<organism evidence="4 5">
    <name type="scientific">Acer yangbiense</name>
    <dbReference type="NCBI Taxonomy" id="1000413"/>
    <lineage>
        <taxon>Eukaryota</taxon>
        <taxon>Viridiplantae</taxon>
        <taxon>Streptophyta</taxon>
        <taxon>Embryophyta</taxon>
        <taxon>Tracheophyta</taxon>
        <taxon>Spermatophyta</taxon>
        <taxon>Magnoliopsida</taxon>
        <taxon>eudicotyledons</taxon>
        <taxon>Gunneridae</taxon>
        <taxon>Pentapetalae</taxon>
        <taxon>rosids</taxon>
        <taxon>malvids</taxon>
        <taxon>Sapindales</taxon>
        <taxon>Sapindaceae</taxon>
        <taxon>Hippocastanoideae</taxon>
        <taxon>Acereae</taxon>
        <taxon>Acer</taxon>
    </lineage>
</organism>
<dbReference type="Proteomes" id="UP000323000">
    <property type="component" value="Chromosome 6"/>
</dbReference>
<comment type="caution">
    <text evidence="4">The sequence shown here is derived from an EMBL/GenBank/DDBJ whole genome shotgun (WGS) entry which is preliminary data.</text>
</comment>
<dbReference type="Gene3D" id="1.20.1260.60">
    <property type="entry name" value="Vacuolar protein sorting-associated protein Ist1"/>
    <property type="match status" value="1"/>
</dbReference>
<keyword evidence="3" id="KW-1133">Transmembrane helix</keyword>
<reference evidence="5" key="1">
    <citation type="journal article" date="2019" name="Gigascience">
        <title>De novo genome assembly of the endangered Acer yangbiense, a plant species with extremely small populations endemic to Yunnan Province, China.</title>
        <authorList>
            <person name="Yang J."/>
            <person name="Wariss H.M."/>
            <person name="Tao L."/>
            <person name="Zhang R."/>
            <person name="Yun Q."/>
            <person name="Hollingsworth P."/>
            <person name="Dao Z."/>
            <person name="Luo G."/>
            <person name="Guo H."/>
            <person name="Ma Y."/>
            <person name="Sun W."/>
        </authorList>
    </citation>
    <scope>NUCLEOTIDE SEQUENCE [LARGE SCALE GENOMIC DNA]</scope>
    <source>
        <strain evidence="5">cv. Malutang</strain>
    </source>
</reference>
<dbReference type="GO" id="GO:0015031">
    <property type="term" value="P:protein transport"/>
    <property type="evidence" value="ECO:0007669"/>
    <property type="project" value="InterPro"/>
</dbReference>
<evidence type="ECO:0000256" key="1">
    <source>
        <dbReference type="ARBA" id="ARBA00005536"/>
    </source>
</evidence>
<accession>A0A5C7HSQ5</accession>
<dbReference type="OrthoDB" id="29853at2759"/>
<feature type="transmembrane region" description="Helical" evidence="3">
    <location>
        <begin position="79"/>
        <end position="98"/>
    </location>
</feature>
<feature type="compositionally biased region" description="Pro residues" evidence="2">
    <location>
        <begin position="435"/>
        <end position="447"/>
    </location>
</feature>
<gene>
    <name evidence="4" type="ORF">EZV62_014451</name>
</gene>
<evidence type="ECO:0000313" key="4">
    <source>
        <dbReference type="EMBL" id="TXG59878.1"/>
    </source>
</evidence>
<dbReference type="PANTHER" id="PTHR12161:SF55">
    <property type="entry name" value="REGULATOR OF VPS4 ACTIVITY IN THE MVB PATHWAY PROTEIN"/>
    <property type="match status" value="1"/>
</dbReference>
<feature type="region of interest" description="Disordered" evidence="2">
    <location>
        <begin position="343"/>
        <end position="462"/>
    </location>
</feature>
<feature type="compositionally biased region" description="Acidic residues" evidence="2">
    <location>
        <begin position="424"/>
        <end position="434"/>
    </location>
</feature>
<feature type="compositionally biased region" description="Polar residues" evidence="2">
    <location>
        <begin position="343"/>
        <end position="356"/>
    </location>
</feature>
<evidence type="ECO:0000256" key="3">
    <source>
        <dbReference type="SAM" id="Phobius"/>
    </source>
</evidence>
<dbReference type="FunFam" id="1.20.1260.60:FF:000002">
    <property type="entry name" value="Vacuolar protein sorting-associated protein IST1"/>
    <property type="match status" value="1"/>
</dbReference>
<sequence length="480" mass="54110">MTVSVTSEATAQTQKLMKIVKLAVSLFRRGFNSSKCKTAAKMAVARIKLLRNKRQAVVRQMRRDIALLLQSKQDATARIRVHFFFFHLFFFFFVSMITKFCGFVEFISIYADLIVEHVIREQNVLAANEFIELFCELIVARLPIIAKRRECPADLKEGIASVIFAAPRCSEIPELVAMRDIFEKKYGKDFVSAATDLRPSSGVNRLVIKHFHDFELLIEKLSVRTPTGQVKLKVMKEIAKEYQIDWDTTESETELLKLPEEPIEGPRAFVSASSLPVKNVPVQSVEPNKPTIRSASEREGRGMYFEDTASAAEAAAESAKNAIAAAQAAAYLSRRASNQFVQPSSFDEIPNTSHNNPRPRALSGNSTDLFPSHDHQSEAPRRMHYESQSFDRSNHVVEEDGKVSRRQSYNAPSAAHSDIKFDESDCDEEIEMEEPPPPPVRPPPPVPSLGKQDSVHHVHPKLPDYDDLAARFEALKRRKS</sequence>
<evidence type="ECO:0008006" key="6">
    <source>
        <dbReference type="Google" id="ProtNLM"/>
    </source>
</evidence>
<dbReference type="InterPro" id="IPR005061">
    <property type="entry name" value="Ist1"/>
</dbReference>
<dbReference type="Pfam" id="PF03398">
    <property type="entry name" value="Ist1"/>
    <property type="match status" value="2"/>
</dbReference>
<keyword evidence="3" id="KW-0812">Transmembrane</keyword>
<feature type="compositionally biased region" description="Basic and acidic residues" evidence="2">
    <location>
        <begin position="453"/>
        <end position="462"/>
    </location>
</feature>
<name>A0A5C7HSQ5_9ROSI</name>
<dbReference type="AlphaFoldDB" id="A0A5C7HSQ5"/>
<dbReference type="InterPro" id="IPR042277">
    <property type="entry name" value="IST1-like"/>
</dbReference>
<proteinExistence type="inferred from homology"/>
<protein>
    <recommendedName>
        <fullName evidence="6">IST1-like protein</fullName>
    </recommendedName>
</protein>
<feature type="compositionally biased region" description="Basic and acidic residues" evidence="2">
    <location>
        <begin position="392"/>
        <end position="403"/>
    </location>
</feature>
<feature type="compositionally biased region" description="Basic and acidic residues" evidence="2">
    <location>
        <begin position="371"/>
        <end position="385"/>
    </location>
</feature>
<evidence type="ECO:0000313" key="5">
    <source>
        <dbReference type="Proteomes" id="UP000323000"/>
    </source>
</evidence>
<evidence type="ECO:0000256" key="2">
    <source>
        <dbReference type="SAM" id="MobiDB-lite"/>
    </source>
</evidence>